<dbReference type="AlphaFoldDB" id="A0A0G1J8Q3"/>
<keyword evidence="1" id="KW-0472">Membrane</keyword>
<protein>
    <submittedName>
        <fullName evidence="2">Uncharacterized protein</fullName>
    </submittedName>
</protein>
<feature type="transmembrane region" description="Helical" evidence="1">
    <location>
        <begin position="7"/>
        <end position="27"/>
    </location>
</feature>
<reference evidence="2 3" key="1">
    <citation type="journal article" date="2015" name="Nature">
        <title>rRNA introns, odd ribosomes, and small enigmatic genomes across a large radiation of phyla.</title>
        <authorList>
            <person name="Brown C.T."/>
            <person name="Hug L.A."/>
            <person name="Thomas B.C."/>
            <person name="Sharon I."/>
            <person name="Castelle C.J."/>
            <person name="Singh A."/>
            <person name="Wilkins M.J."/>
            <person name="Williams K.H."/>
            <person name="Banfield J.F."/>
        </authorList>
    </citation>
    <scope>NUCLEOTIDE SEQUENCE [LARGE SCALE GENOMIC DNA]</scope>
</reference>
<comment type="caution">
    <text evidence="2">The sequence shown here is derived from an EMBL/GenBank/DDBJ whole genome shotgun (WGS) entry which is preliminary data.</text>
</comment>
<evidence type="ECO:0000313" key="3">
    <source>
        <dbReference type="Proteomes" id="UP000034826"/>
    </source>
</evidence>
<gene>
    <name evidence="2" type="ORF">UW60_C0003G0033</name>
</gene>
<accession>A0A0G1J8Q3</accession>
<evidence type="ECO:0000256" key="1">
    <source>
        <dbReference type="SAM" id="Phobius"/>
    </source>
</evidence>
<proteinExistence type="predicted"/>
<evidence type="ECO:0000313" key="2">
    <source>
        <dbReference type="EMBL" id="KKT67625.1"/>
    </source>
</evidence>
<keyword evidence="1" id="KW-1133">Transmembrane helix</keyword>
<dbReference type="Proteomes" id="UP000034826">
    <property type="component" value="Unassembled WGS sequence"/>
</dbReference>
<sequence length="67" mass="7819">MKIIYKLLAIYTLIVIVFLAFFALQTTEFSKVSYFWGSYQYIVGKFTLIPVIIFAGWSIIKKESKKV</sequence>
<name>A0A0G1J8Q3_9BACT</name>
<keyword evidence="1" id="KW-0812">Transmembrane</keyword>
<feature type="transmembrane region" description="Helical" evidence="1">
    <location>
        <begin position="39"/>
        <end position="60"/>
    </location>
</feature>
<dbReference type="EMBL" id="LCIY01000003">
    <property type="protein sequence ID" value="KKT67625.1"/>
    <property type="molecule type" value="Genomic_DNA"/>
</dbReference>
<organism evidence="2 3">
    <name type="scientific">Candidatus Woesebacteria bacterium GW2011_GWA2_44_33</name>
    <dbReference type="NCBI Taxonomy" id="1618564"/>
    <lineage>
        <taxon>Bacteria</taxon>
        <taxon>Candidatus Woeseibacteriota</taxon>
    </lineage>
</organism>